<dbReference type="AlphaFoldDB" id="A0A5S4YFI5"/>
<keyword evidence="2" id="KW-0560">Oxidoreductase</keyword>
<dbReference type="Pfam" id="PF02615">
    <property type="entry name" value="Ldh_2"/>
    <property type="match status" value="1"/>
</dbReference>
<evidence type="ECO:0000256" key="2">
    <source>
        <dbReference type="ARBA" id="ARBA00023002"/>
    </source>
</evidence>
<dbReference type="Proteomes" id="UP000324797">
    <property type="component" value="Unassembled WGS sequence"/>
</dbReference>
<protein>
    <submittedName>
        <fullName evidence="3">Ldh family oxidoreductase</fullName>
    </submittedName>
</protein>
<comment type="similarity">
    <text evidence="1">Belongs to the LDH2/MDH2 oxidoreductase family.</text>
</comment>
<evidence type="ECO:0000256" key="1">
    <source>
        <dbReference type="ARBA" id="ARBA00006056"/>
    </source>
</evidence>
<keyword evidence="4" id="KW-1185">Reference proteome</keyword>
<accession>A0A5S4YFI5</accession>
<sequence>MSAVGESTLRPPDKESRFINVKADRLTRICVGLLRAVGASDEEARAVATGCVNANLAGHDSHGVVLIPTYIEWIKAGDIVPGAEWTIVKESPTTAVIDGHWGFGFHVNARAMAQTIEKAKIANVAASTVFRQSHVGRLAAYPLMAASAGMIGLAAAGCGRSFKYVAPFGGREARLGTNPIAIAVPSNLKAPFLLDMATSAVAVGRIDLAVARGEQIPKGWIVDGEGRSTTDPREYRKGGTLLPLGGTEGYKGSGLAAIVEILCSLLTSPGFNVEPSGRYNNSCFMAAFNVAAFRQLDEFKKEVADFAYYLKATPPSEGSSGVFYPGEIAYLREQERTANGIEIEDATWDRLRTLSRDYGLIGELDLA</sequence>
<name>A0A5S4YFI5_9BRAD</name>
<evidence type="ECO:0000313" key="4">
    <source>
        <dbReference type="Proteomes" id="UP000324797"/>
    </source>
</evidence>
<dbReference type="EMBL" id="VSTH01000136">
    <property type="protein sequence ID" value="TYO62434.1"/>
    <property type="molecule type" value="Genomic_DNA"/>
</dbReference>
<organism evidence="3 4">
    <name type="scientific">Bradyrhizobium hipponense</name>
    <dbReference type="NCBI Taxonomy" id="2605638"/>
    <lineage>
        <taxon>Bacteria</taxon>
        <taxon>Pseudomonadati</taxon>
        <taxon>Pseudomonadota</taxon>
        <taxon>Alphaproteobacteria</taxon>
        <taxon>Hyphomicrobiales</taxon>
        <taxon>Nitrobacteraceae</taxon>
        <taxon>Bradyrhizobium</taxon>
    </lineage>
</organism>
<dbReference type="PANTHER" id="PTHR11091:SF0">
    <property type="entry name" value="MALATE DEHYDROGENASE"/>
    <property type="match status" value="1"/>
</dbReference>
<gene>
    <name evidence="3" type="ORF">FXV83_32845</name>
</gene>
<dbReference type="PANTHER" id="PTHR11091">
    <property type="entry name" value="OXIDOREDUCTASE-RELATED"/>
    <property type="match status" value="1"/>
</dbReference>
<dbReference type="GO" id="GO:0016491">
    <property type="term" value="F:oxidoreductase activity"/>
    <property type="evidence" value="ECO:0007669"/>
    <property type="project" value="UniProtKB-KW"/>
</dbReference>
<dbReference type="SUPFAM" id="SSF89733">
    <property type="entry name" value="L-sulfolactate dehydrogenase-like"/>
    <property type="match status" value="1"/>
</dbReference>
<reference evidence="3 4" key="1">
    <citation type="submission" date="2019-08" db="EMBL/GenBank/DDBJ databases">
        <title>Bradyrhizobium hipponensis sp. nov., a rhizobium isolated from a Lupinus angustifolius root nodule in Tunisia.</title>
        <authorList>
            <person name="Off K."/>
            <person name="Rejili M."/>
            <person name="Mars M."/>
            <person name="Brachmann A."/>
            <person name="Marin M."/>
        </authorList>
    </citation>
    <scope>NUCLEOTIDE SEQUENCE [LARGE SCALE GENOMIC DNA]</scope>
    <source>
        <strain evidence="4">aSej3</strain>
    </source>
</reference>
<dbReference type="InterPro" id="IPR043143">
    <property type="entry name" value="Mal/L-sulf/L-lact_DH-like_NADP"/>
</dbReference>
<proteinExistence type="inferred from homology"/>
<dbReference type="InterPro" id="IPR003767">
    <property type="entry name" value="Malate/L-lactate_DH-like"/>
</dbReference>
<evidence type="ECO:0000313" key="3">
    <source>
        <dbReference type="EMBL" id="TYO62434.1"/>
    </source>
</evidence>
<dbReference type="Gene3D" id="3.30.1370.60">
    <property type="entry name" value="Hypothetical oxidoreductase yiak, domain 2"/>
    <property type="match status" value="1"/>
</dbReference>
<dbReference type="Gene3D" id="1.10.1530.10">
    <property type="match status" value="1"/>
</dbReference>
<comment type="caution">
    <text evidence="3">The sequence shown here is derived from an EMBL/GenBank/DDBJ whole genome shotgun (WGS) entry which is preliminary data.</text>
</comment>
<dbReference type="RefSeq" id="WP_148743715.1">
    <property type="nucleotide sequence ID" value="NZ_VSTH01000136.1"/>
</dbReference>
<dbReference type="InterPro" id="IPR043144">
    <property type="entry name" value="Mal/L-sulf/L-lact_DH-like_ah"/>
</dbReference>
<dbReference type="InterPro" id="IPR036111">
    <property type="entry name" value="Mal/L-sulfo/L-lacto_DH-like_sf"/>
</dbReference>